<dbReference type="PATRIC" id="fig|28229.3.peg.1385"/>
<evidence type="ECO:0000256" key="1">
    <source>
        <dbReference type="SAM" id="MobiDB-lite"/>
    </source>
</evidence>
<feature type="region of interest" description="Disordered" evidence="1">
    <location>
        <begin position="131"/>
        <end position="163"/>
    </location>
</feature>
<feature type="compositionally biased region" description="Basic residues" evidence="1">
    <location>
        <begin position="152"/>
        <end position="163"/>
    </location>
</feature>
<proteinExistence type="predicted"/>
<name>A0A099KYP8_COLPS</name>
<comment type="caution">
    <text evidence="2">The sequence shown here is derived from an EMBL/GenBank/DDBJ whole genome shotgun (WGS) entry which is preliminary data.</text>
</comment>
<organism evidence="2 3">
    <name type="scientific">Colwellia psychrerythraea</name>
    <name type="common">Vibrio psychroerythus</name>
    <dbReference type="NCBI Taxonomy" id="28229"/>
    <lineage>
        <taxon>Bacteria</taxon>
        <taxon>Pseudomonadati</taxon>
        <taxon>Pseudomonadota</taxon>
        <taxon>Gammaproteobacteria</taxon>
        <taxon>Alteromonadales</taxon>
        <taxon>Colwelliaceae</taxon>
        <taxon>Colwellia</taxon>
    </lineage>
</organism>
<feature type="compositionally biased region" description="Basic and acidic residues" evidence="1">
    <location>
        <begin position="134"/>
        <end position="151"/>
    </location>
</feature>
<protein>
    <submittedName>
        <fullName evidence="2">Uncharacterized protein</fullName>
    </submittedName>
</protein>
<evidence type="ECO:0000313" key="3">
    <source>
        <dbReference type="Proteomes" id="UP000029868"/>
    </source>
</evidence>
<feature type="region of interest" description="Disordered" evidence="1">
    <location>
        <begin position="344"/>
        <end position="368"/>
    </location>
</feature>
<gene>
    <name evidence="2" type="ORF">GAB14E_1781</name>
</gene>
<dbReference type="AlphaFoldDB" id="A0A099KYP8"/>
<evidence type="ECO:0000313" key="2">
    <source>
        <dbReference type="EMBL" id="KGJ95869.1"/>
    </source>
</evidence>
<dbReference type="Proteomes" id="UP000029868">
    <property type="component" value="Unassembled WGS sequence"/>
</dbReference>
<sequence>MWAYADNTVKVEFDGTEYELLTKDETYESEEARKWCLKYWNWHRKNYGKETTEKIVRDLFIFRCFQCQKPVSAAIIPKSDRNENGESVTFKRTSHFKCSVNNCYGGGKAAAATEEFNVITDKTEIPVTELRFPPAKEKETRQSMPKSEKSKNTKLNKKNRKEKKTSTSIAPICEQFYNYCINDLLRNKFISIPFISDEIDLSYNYLFVDLRNPDKNSGQKTGIYFGSPDYWIECKDCYVVILKNTANGIALFIRLTKSDSALNVIKGVEKGGLFFVLGKLSKLQGHTIITSDSDFWCHALKLPNNDTYFSTQGLTNTSEKLKSESQLGDDILKRLINLINKPKDEAQTSESIDNEEPPKAVNIKKESQSTTNTPSEVLIISKSIKPLSKWQKLGFSIRRWFDF</sequence>
<dbReference type="RefSeq" id="WP_033081482.1">
    <property type="nucleotide sequence ID" value="NZ_JQEC01000014.1"/>
</dbReference>
<reference evidence="2 3" key="1">
    <citation type="submission" date="2014-08" db="EMBL/GenBank/DDBJ databases">
        <title>Genomic and Phenotypic Diversity of Colwellia psychrerythraea strains from Disparate Marine Basins.</title>
        <authorList>
            <person name="Techtmann S.M."/>
            <person name="Stelling S.C."/>
            <person name="Utturkar S.M."/>
            <person name="Alshibli N."/>
            <person name="Harris A."/>
            <person name="Brown S.D."/>
            <person name="Hazen T.C."/>
        </authorList>
    </citation>
    <scope>NUCLEOTIDE SEQUENCE [LARGE SCALE GENOMIC DNA]</scope>
    <source>
        <strain evidence="2 3">GAB14E</strain>
    </source>
</reference>
<dbReference type="EMBL" id="JQEC01000014">
    <property type="protein sequence ID" value="KGJ95869.1"/>
    <property type="molecule type" value="Genomic_DNA"/>
</dbReference>
<accession>A0A099KYP8</accession>